<dbReference type="InterPro" id="IPR037027">
    <property type="entry name" value="YqgF/RNaseH-like_dom_sf"/>
</dbReference>
<proteinExistence type="inferred from homology"/>
<evidence type="ECO:0000256" key="5">
    <source>
        <dbReference type="HAMAP-Rule" id="MF_00651"/>
    </source>
</evidence>
<dbReference type="InterPro" id="IPR012337">
    <property type="entry name" value="RNaseH-like_sf"/>
</dbReference>
<evidence type="ECO:0000313" key="8">
    <source>
        <dbReference type="Proteomes" id="UP000030700"/>
    </source>
</evidence>
<dbReference type="SMART" id="SM00732">
    <property type="entry name" value="YqgFc"/>
    <property type="match status" value="1"/>
</dbReference>
<sequence>MAKVLGLDVGDATIGVAVSDSLGWTAQGIMTIRRRNVNTDLSSLRKLIREHNVSEVVVGLPVTMNGRPDGQTHKIIRFVSILHEAFHLPIYTWDERFSTIEANKALDAGKVNRKKRAEVIDKIAATIILQGYLDNKNEKLAVLEG</sequence>
<dbReference type="Gene3D" id="3.30.420.140">
    <property type="entry name" value="YqgF/RNase H-like domain"/>
    <property type="match status" value="1"/>
</dbReference>
<evidence type="ECO:0000259" key="6">
    <source>
        <dbReference type="SMART" id="SM00732"/>
    </source>
</evidence>
<dbReference type="Proteomes" id="UP000030700">
    <property type="component" value="Unassembled WGS sequence"/>
</dbReference>
<evidence type="ECO:0000256" key="3">
    <source>
        <dbReference type="ARBA" id="ARBA00022722"/>
    </source>
</evidence>
<dbReference type="GO" id="GO:0016788">
    <property type="term" value="F:hydrolase activity, acting on ester bonds"/>
    <property type="evidence" value="ECO:0007669"/>
    <property type="project" value="UniProtKB-UniRule"/>
</dbReference>
<comment type="similarity">
    <text evidence="5">Belongs to the YqgF HJR family.</text>
</comment>
<dbReference type="InterPro" id="IPR006641">
    <property type="entry name" value="YqgF/RNaseH-like_dom"/>
</dbReference>
<dbReference type="HAMAP" id="MF_00651">
    <property type="entry name" value="Nuclease_YqgF"/>
    <property type="match status" value="1"/>
</dbReference>
<organism evidence="7">
    <name type="scientific">Candidatus Moduliflexus flocculans</name>
    <dbReference type="NCBI Taxonomy" id="1499966"/>
    <lineage>
        <taxon>Bacteria</taxon>
        <taxon>Candidatus Moduliflexota</taxon>
        <taxon>Candidatus Moduliflexia</taxon>
        <taxon>Candidatus Moduliflexales</taxon>
        <taxon>Candidatus Moduliflexaceae</taxon>
    </lineage>
</organism>
<dbReference type="CDD" id="cd16964">
    <property type="entry name" value="YqgF"/>
    <property type="match status" value="1"/>
</dbReference>
<keyword evidence="1 5" id="KW-0963">Cytoplasm</keyword>
<dbReference type="SUPFAM" id="SSF53098">
    <property type="entry name" value="Ribonuclease H-like"/>
    <property type="match status" value="1"/>
</dbReference>
<name>A0A081BLJ1_9BACT</name>
<dbReference type="PANTHER" id="PTHR33317:SF4">
    <property type="entry name" value="POLYNUCLEOTIDYL TRANSFERASE, RIBONUCLEASE H-LIKE SUPERFAMILY PROTEIN"/>
    <property type="match status" value="1"/>
</dbReference>
<dbReference type="GO" id="GO:0005829">
    <property type="term" value="C:cytosol"/>
    <property type="evidence" value="ECO:0007669"/>
    <property type="project" value="TreeGrafter"/>
</dbReference>
<keyword evidence="4 5" id="KW-0378">Hydrolase</keyword>
<gene>
    <name evidence="7" type="ORF">U14_02500</name>
</gene>
<dbReference type="Pfam" id="PF03652">
    <property type="entry name" value="RuvX"/>
    <property type="match status" value="1"/>
</dbReference>
<dbReference type="NCBIfam" id="TIGR00250">
    <property type="entry name" value="RNAse_H_YqgF"/>
    <property type="match status" value="1"/>
</dbReference>
<evidence type="ECO:0000256" key="4">
    <source>
        <dbReference type="ARBA" id="ARBA00022801"/>
    </source>
</evidence>
<dbReference type="STRING" id="1499966.U14_02500"/>
<dbReference type="AlphaFoldDB" id="A0A081BLJ1"/>
<keyword evidence="2 5" id="KW-0690">Ribosome biogenesis</keyword>
<dbReference type="EMBL" id="DF820457">
    <property type="protein sequence ID" value="GAK51257.1"/>
    <property type="molecule type" value="Genomic_DNA"/>
</dbReference>
<reference evidence="7" key="1">
    <citation type="journal article" date="2015" name="PeerJ">
        <title>First genomic representation of candidate bacterial phylum KSB3 points to enhanced environmental sensing as a trigger of wastewater bulking.</title>
        <authorList>
            <person name="Sekiguchi Y."/>
            <person name="Ohashi A."/>
            <person name="Parks D.H."/>
            <person name="Yamauchi T."/>
            <person name="Tyson G.W."/>
            <person name="Hugenholtz P."/>
        </authorList>
    </citation>
    <scope>NUCLEOTIDE SEQUENCE [LARGE SCALE GENOMIC DNA]</scope>
</reference>
<comment type="function">
    <text evidence="5">Could be a nuclease involved in processing of the 5'-end of pre-16S rRNA.</text>
</comment>
<accession>A0A081BLJ1</accession>
<dbReference type="EC" id="3.1.-.-" evidence="5"/>
<dbReference type="InterPro" id="IPR005227">
    <property type="entry name" value="YqgF"/>
</dbReference>
<dbReference type="PANTHER" id="PTHR33317">
    <property type="entry name" value="POLYNUCLEOTIDYL TRANSFERASE, RIBONUCLEASE H-LIKE SUPERFAMILY PROTEIN"/>
    <property type="match status" value="1"/>
</dbReference>
<evidence type="ECO:0000256" key="2">
    <source>
        <dbReference type="ARBA" id="ARBA00022517"/>
    </source>
</evidence>
<evidence type="ECO:0000256" key="1">
    <source>
        <dbReference type="ARBA" id="ARBA00022490"/>
    </source>
</evidence>
<dbReference type="GO" id="GO:0000967">
    <property type="term" value="P:rRNA 5'-end processing"/>
    <property type="evidence" value="ECO:0007669"/>
    <property type="project" value="UniProtKB-UniRule"/>
</dbReference>
<evidence type="ECO:0000313" key="7">
    <source>
        <dbReference type="EMBL" id="GAK51257.1"/>
    </source>
</evidence>
<keyword evidence="3 5" id="KW-0540">Nuclease</keyword>
<dbReference type="GO" id="GO:0004518">
    <property type="term" value="F:nuclease activity"/>
    <property type="evidence" value="ECO:0007669"/>
    <property type="project" value="UniProtKB-KW"/>
</dbReference>
<feature type="domain" description="YqgF/RNase H-like" evidence="6">
    <location>
        <begin position="2"/>
        <end position="102"/>
    </location>
</feature>
<dbReference type="HOGENOM" id="CLU_098240_2_0_0"/>
<protein>
    <recommendedName>
        <fullName evidence="5">Putative pre-16S rRNA nuclease</fullName>
        <ecNumber evidence="5">3.1.-.-</ecNumber>
    </recommendedName>
</protein>
<comment type="subcellular location">
    <subcellularLocation>
        <location evidence="5">Cytoplasm</location>
    </subcellularLocation>
</comment>
<keyword evidence="8" id="KW-1185">Reference proteome</keyword>